<evidence type="ECO:0000313" key="2">
    <source>
        <dbReference type="Proteomes" id="UP000593572"/>
    </source>
</evidence>
<dbReference type="EMBL" id="JABEZX010000013">
    <property type="protein sequence ID" value="MBA0573618.1"/>
    <property type="molecule type" value="Genomic_DNA"/>
</dbReference>
<dbReference type="Proteomes" id="UP000593572">
    <property type="component" value="Unassembled WGS sequence"/>
</dbReference>
<feature type="non-terminal residue" evidence="1">
    <location>
        <position position="1"/>
    </location>
</feature>
<evidence type="ECO:0000313" key="1">
    <source>
        <dbReference type="EMBL" id="MBA0573618.1"/>
    </source>
</evidence>
<sequence>MNPPIPDDPLVDEKGMAVISDDSPTASWKDKLLGNLDSNVNSQKEEDFNLTEGDAAKEVVDVRFQDDNEYLTAILGGLWTIFGHYLMVRPWTPGFSTDQAQPSNLMVWIRLPGLPEGMYTTSLLKFIGGTVGPITKIDRNTDNRARGQFTHLMVFVDLGQPLVSDKDRWKDSIARVRASTNESDQPQRRVFGVQKNVEEDRYIPWMLVEQKQRRGPSPVEAKSVGVTAAGETSCFRIFGGNLVDATGINAQESNVDDMSQTVTTQSKG</sequence>
<gene>
    <name evidence="1" type="ORF">Golob_000884</name>
</gene>
<comment type="caution">
    <text evidence="1">The sequence shown here is derived from an EMBL/GenBank/DDBJ whole genome shotgun (WGS) entry which is preliminary data.</text>
</comment>
<organism evidence="1 2">
    <name type="scientific">Gossypium lobatum</name>
    <dbReference type="NCBI Taxonomy" id="34289"/>
    <lineage>
        <taxon>Eukaryota</taxon>
        <taxon>Viridiplantae</taxon>
        <taxon>Streptophyta</taxon>
        <taxon>Embryophyta</taxon>
        <taxon>Tracheophyta</taxon>
        <taxon>Spermatophyta</taxon>
        <taxon>Magnoliopsida</taxon>
        <taxon>eudicotyledons</taxon>
        <taxon>Gunneridae</taxon>
        <taxon>Pentapetalae</taxon>
        <taxon>rosids</taxon>
        <taxon>malvids</taxon>
        <taxon>Malvales</taxon>
        <taxon>Malvaceae</taxon>
        <taxon>Malvoideae</taxon>
        <taxon>Gossypium</taxon>
    </lineage>
</organism>
<accession>A0A7J8N9C5</accession>
<protein>
    <recommendedName>
        <fullName evidence="3">DUF4283 domain-containing protein</fullName>
    </recommendedName>
</protein>
<keyword evidence="2" id="KW-1185">Reference proteome</keyword>
<proteinExistence type="predicted"/>
<dbReference type="PANTHER" id="PTHR31286:SF99">
    <property type="entry name" value="DUF4283 DOMAIN-CONTAINING PROTEIN"/>
    <property type="match status" value="1"/>
</dbReference>
<reference evidence="1 2" key="1">
    <citation type="journal article" date="2019" name="Genome Biol. Evol.">
        <title>Insights into the evolution of the New World diploid cottons (Gossypium, subgenus Houzingenia) based on genome sequencing.</title>
        <authorList>
            <person name="Grover C.E."/>
            <person name="Arick M.A. 2nd"/>
            <person name="Thrash A."/>
            <person name="Conover J.L."/>
            <person name="Sanders W.S."/>
            <person name="Peterson D.G."/>
            <person name="Frelichowski J.E."/>
            <person name="Scheffler J.A."/>
            <person name="Scheffler B.E."/>
            <person name="Wendel J.F."/>
        </authorList>
    </citation>
    <scope>NUCLEOTIDE SEQUENCE [LARGE SCALE GENOMIC DNA]</scope>
    <source>
        <strain evidence="1">157</strain>
        <tissue evidence="1">Leaf</tissue>
    </source>
</reference>
<dbReference type="InterPro" id="IPR040256">
    <property type="entry name" value="At4g02000-like"/>
</dbReference>
<name>A0A7J8N9C5_9ROSI</name>
<dbReference type="PANTHER" id="PTHR31286">
    <property type="entry name" value="GLYCINE-RICH CELL WALL STRUCTURAL PROTEIN 1.8-LIKE"/>
    <property type="match status" value="1"/>
</dbReference>
<dbReference type="AlphaFoldDB" id="A0A7J8N9C5"/>
<evidence type="ECO:0008006" key="3">
    <source>
        <dbReference type="Google" id="ProtNLM"/>
    </source>
</evidence>